<keyword evidence="2" id="KW-1185">Reference proteome</keyword>
<reference evidence="1 2" key="1">
    <citation type="submission" date="2016-08" db="EMBL/GenBank/DDBJ databases">
        <title>Genomes of anaerobic fungi encode conserved fungal cellulosomes for biomass hydrolysis.</title>
        <authorList>
            <consortium name="DOE Joint Genome Institute"/>
            <person name="Haitjema C.H."/>
            <person name="Gilmore S.P."/>
            <person name="Henske J.K."/>
            <person name="Solomon K.V."/>
            <person name="De Groot R."/>
            <person name="Kuo A."/>
            <person name="Mondo S.J."/>
            <person name="Salamov A.A."/>
            <person name="Labutti K."/>
            <person name="Zhao Z."/>
            <person name="Chiniquy J."/>
            <person name="Barry K."/>
            <person name="Brewer H.M."/>
            <person name="Purvine S.O."/>
            <person name="Wright A.T."/>
            <person name="Boxma B."/>
            <person name="Van Alen T."/>
            <person name="Hackstein J.H."/>
            <person name="Baker S.E."/>
            <person name="Grigoriev I.V."/>
            <person name="O'Malley M.A."/>
        </authorList>
    </citation>
    <scope>NUCLEOTIDE SEQUENCE [LARGE SCALE GENOMIC DNA]</scope>
    <source>
        <strain evidence="2">finn</strain>
    </source>
</reference>
<dbReference type="EMBL" id="MCFH01000019">
    <property type="protein sequence ID" value="ORX51067.1"/>
    <property type="molecule type" value="Genomic_DNA"/>
</dbReference>
<protein>
    <submittedName>
        <fullName evidence="1">Uncharacterized protein</fullName>
    </submittedName>
</protein>
<evidence type="ECO:0000313" key="1">
    <source>
        <dbReference type="EMBL" id="ORX51067.1"/>
    </source>
</evidence>
<sequence length="147" mass="17567">MSTYIDITNYEEQCSVFNSEKCQIFYNDSDLSKYYPICTQDEKSKNMYNPVMFKKLINNVKSKCYMNENDELCPLSIFRITSPNTPIDYPLIRNDTCKSKKCTDYFIEYLKGFDMEYFSSFEKINPNRKFSYEDMIIPKQYISDLKS</sequence>
<gene>
    <name evidence="1" type="ORF">BCR36DRAFT_583133</name>
</gene>
<dbReference type="Proteomes" id="UP000193719">
    <property type="component" value="Unassembled WGS sequence"/>
</dbReference>
<dbReference type="AlphaFoldDB" id="A0A1Y1VA81"/>
<organism evidence="1 2">
    <name type="scientific">Piromyces finnis</name>
    <dbReference type="NCBI Taxonomy" id="1754191"/>
    <lineage>
        <taxon>Eukaryota</taxon>
        <taxon>Fungi</taxon>
        <taxon>Fungi incertae sedis</taxon>
        <taxon>Chytridiomycota</taxon>
        <taxon>Chytridiomycota incertae sedis</taxon>
        <taxon>Neocallimastigomycetes</taxon>
        <taxon>Neocallimastigales</taxon>
        <taxon>Neocallimastigaceae</taxon>
        <taxon>Piromyces</taxon>
    </lineage>
</organism>
<accession>A0A1Y1VA81</accession>
<proteinExistence type="predicted"/>
<name>A0A1Y1VA81_9FUNG</name>
<comment type="caution">
    <text evidence="1">The sequence shown here is derived from an EMBL/GenBank/DDBJ whole genome shotgun (WGS) entry which is preliminary data.</text>
</comment>
<reference evidence="1 2" key="2">
    <citation type="submission" date="2016-08" db="EMBL/GenBank/DDBJ databases">
        <title>Pervasive Adenine N6-methylation of Active Genes in Fungi.</title>
        <authorList>
            <consortium name="DOE Joint Genome Institute"/>
            <person name="Mondo S.J."/>
            <person name="Dannebaum R.O."/>
            <person name="Kuo R.C."/>
            <person name="Labutti K."/>
            <person name="Haridas S."/>
            <person name="Kuo A."/>
            <person name="Salamov A."/>
            <person name="Ahrendt S.R."/>
            <person name="Lipzen A."/>
            <person name="Sullivan W."/>
            <person name="Andreopoulos W.B."/>
            <person name="Clum A."/>
            <person name="Lindquist E."/>
            <person name="Daum C."/>
            <person name="Ramamoorthy G.K."/>
            <person name="Gryganskyi A."/>
            <person name="Culley D."/>
            <person name="Magnuson J.K."/>
            <person name="James T.Y."/>
            <person name="O'Malley M.A."/>
            <person name="Stajich J.E."/>
            <person name="Spatafora J.W."/>
            <person name="Visel A."/>
            <person name="Grigoriev I.V."/>
        </authorList>
    </citation>
    <scope>NUCLEOTIDE SEQUENCE [LARGE SCALE GENOMIC DNA]</scope>
    <source>
        <strain evidence="2">finn</strain>
    </source>
</reference>
<evidence type="ECO:0000313" key="2">
    <source>
        <dbReference type="Proteomes" id="UP000193719"/>
    </source>
</evidence>